<feature type="transmembrane region" description="Helical" evidence="1">
    <location>
        <begin position="120"/>
        <end position="144"/>
    </location>
</feature>
<dbReference type="Proteomes" id="UP000070700">
    <property type="component" value="Unassembled WGS sequence"/>
</dbReference>
<dbReference type="InParanoid" id="A0A194WXU1"/>
<dbReference type="AlphaFoldDB" id="A0A194WXU1"/>
<feature type="transmembrane region" description="Helical" evidence="1">
    <location>
        <begin position="41"/>
        <end position="65"/>
    </location>
</feature>
<feature type="transmembrane region" description="Helical" evidence="1">
    <location>
        <begin position="182"/>
        <end position="206"/>
    </location>
</feature>
<keyword evidence="1" id="KW-0812">Transmembrane</keyword>
<accession>A0A194WXU1</accession>
<proteinExistence type="predicted"/>
<feature type="transmembrane region" description="Helical" evidence="1">
    <location>
        <begin position="85"/>
        <end position="108"/>
    </location>
</feature>
<keyword evidence="1" id="KW-0472">Membrane</keyword>
<organism evidence="2 3">
    <name type="scientific">Mollisia scopiformis</name>
    <name type="common">Conifer needle endophyte fungus</name>
    <name type="synonym">Phialocephala scopiformis</name>
    <dbReference type="NCBI Taxonomy" id="149040"/>
    <lineage>
        <taxon>Eukaryota</taxon>
        <taxon>Fungi</taxon>
        <taxon>Dikarya</taxon>
        <taxon>Ascomycota</taxon>
        <taxon>Pezizomycotina</taxon>
        <taxon>Leotiomycetes</taxon>
        <taxon>Helotiales</taxon>
        <taxon>Mollisiaceae</taxon>
        <taxon>Mollisia</taxon>
    </lineage>
</organism>
<sequence>MPFLKKSEVAEDVRSFDAPPTEEHPAMRGSNKSNIVDSINLGLTVLALLSAMTIVGTSAETLQVYNTTRLGNGHFLSMWPNEFDIRPTVALVVCGSIMIVAAALGVVVKKVPAIANHTLLATPLSLLFPSISLVAALIATSFFYGVNTSSSTFSLQSWTCQWSDIDMDVKPHWGTLCKESKVALYLSVMMIPLQVLVLGTVVVGFLGRVRGWVAGKGKGNGGMEEERKGSPALS</sequence>
<dbReference type="KEGG" id="psco:LY89DRAFT_193282"/>
<evidence type="ECO:0000313" key="2">
    <source>
        <dbReference type="EMBL" id="KUJ12793.1"/>
    </source>
</evidence>
<dbReference type="GeneID" id="28815448"/>
<name>A0A194WXU1_MOLSC</name>
<dbReference type="OrthoDB" id="3890746at2759"/>
<protein>
    <submittedName>
        <fullName evidence="2">Uncharacterized protein</fullName>
    </submittedName>
</protein>
<evidence type="ECO:0000256" key="1">
    <source>
        <dbReference type="SAM" id="Phobius"/>
    </source>
</evidence>
<evidence type="ECO:0000313" key="3">
    <source>
        <dbReference type="Proteomes" id="UP000070700"/>
    </source>
</evidence>
<gene>
    <name evidence="2" type="ORF">LY89DRAFT_193282</name>
</gene>
<reference evidence="2 3" key="1">
    <citation type="submission" date="2015-10" db="EMBL/GenBank/DDBJ databases">
        <title>Full genome of DAOMC 229536 Phialocephala scopiformis, a fungal endophyte of spruce producing the potent anti-insectan compound rugulosin.</title>
        <authorList>
            <consortium name="DOE Joint Genome Institute"/>
            <person name="Walker A.K."/>
            <person name="Frasz S.L."/>
            <person name="Seifert K.A."/>
            <person name="Miller J.D."/>
            <person name="Mondo S.J."/>
            <person name="Labutti K."/>
            <person name="Lipzen A."/>
            <person name="Dockter R."/>
            <person name="Kennedy M."/>
            <person name="Grigoriev I.V."/>
            <person name="Spatafora J.W."/>
        </authorList>
    </citation>
    <scope>NUCLEOTIDE SEQUENCE [LARGE SCALE GENOMIC DNA]</scope>
    <source>
        <strain evidence="2 3">CBS 120377</strain>
    </source>
</reference>
<keyword evidence="3" id="KW-1185">Reference proteome</keyword>
<dbReference type="EMBL" id="KQ947423">
    <property type="protein sequence ID" value="KUJ12793.1"/>
    <property type="molecule type" value="Genomic_DNA"/>
</dbReference>
<dbReference type="RefSeq" id="XP_018067148.1">
    <property type="nucleotide sequence ID" value="XM_018205722.1"/>
</dbReference>
<keyword evidence="1" id="KW-1133">Transmembrane helix</keyword>